<feature type="domain" description="YcxB-like C-terminal" evidence="2">
    <location>
        <begin position="116"/>
        <end position="174"/>
    </location>
</feature>
<evidence type="ECO:0000259" key="2">
    <source>
        <dbReference type="Pfam" id="PF14317"/>
    </source>
</evidence>
<protein>
    <recommendedName>
        <fullName evidence="2">YcxB-like C-terminal domain-containing protein</fullName>
    </recommendedName>
</protein>
<keyword evidence="1" id="KW-1133">Transmembrane helix</keyword>
<dbReference type="AlphaFoldDB" id="A0A098TJ99"/>
<dbReference type="Proteomes" id="UP000030170">
    <property type="component" value="Unassembled WGS sequence"/>
</dbReference>
<evidence type="ECO:0000256" key="1">
    <source>
        <dbReference type="SAM" id="Phobius"/>
    </source>
</evidence>
<dbReference type="Pfam" id="PF14317">
    <property type="entry name" value="YcxB"/>
    <property type="match status" value="1"/>
</dbReference>
<reference evidence="3 4" key="1">
    <citation type="journal article" date="2014" name="Mol. Ecol.">
        <title>Evolution of Synechococcus.</title>
        <authorList>
            <person name="Dvorak P."/>
            <person name="Casamatta D."/>
            <person name="Hasler P."/>
            <person name="Poulickova A."/>
            <person name="Ondrej V."/>
            <person name="Sanges R."/>
        </authorList>
    </citation>
    <scope>NUCLEOTIDE SEQUENCE [LARGE SCALE GENOMIC DNA]</scope>
    <source>
        <strain evidence="3 4">CAUP A 1101</strain>
    </source>
</reference>
<organism evidence="3 4">
    <name type="scientific">Neosynechococcus sphagnicola sy1</name>
    <dbReference type="NCBI Taxonomy" id="1497020"/>
    <lineage>
        <taxon>Bacteria</taxon>
        <taxon>Bacillati</taxon>
        <taxon>Cyanobacteriota</taxon>
        <taxon>Cyanophyceae</taxon>
        <taxon>Neosynechococcales</taxon>
        <taxon>Neosynechococcaceae</taxon>
        <taxon>Neosynechococcus</taxon>
    </lineage>
</organism>
<dbReference type="InterPro" id="IPR025588">
    <property type="entry name" value="YcxB-like_C"/>
</dbReference>
<feature type="transmembrane region" description="Helical" evidence="1">
    <location>
        <begin position="65"/>
        <end position="95"/>
    </location>
</feature>
<gene>
    <name evidence="3" type="ORF">DO97_12020</name>
</gene>
<comment type="caution">
    <text evidence="3">The sequence shown here is derived from an EMBL/GenBank/DDBJ whole genome shotgun (WGS) entry which is preliminary data.</text>
</comment>
<keyword evidence="4" id="KW-1185">Reference proteome</keyword>
<keyword evidence="1" id="KW-0472">Membrane</keyword>
<dbReference type="EMBL" id="JJML01000036">
    <property type="protein sequence ID" value="KGF72151.1"/>
    <property type="molecule type" value="Genomic_DNA"/>
</dbReference>
<keyword evidence="1" id="KW-0812">Transmembrane</keyword>
<evidence type="ECO:0000313" key="3">
    <source>
        <dbReference type="EMBL" id="KGF72151.1"/>
    </source>
</evidence>
<feature type="transmembrane region" description="Helical" evidence="1">
    <location>
        <begin position="40"/>
        <end position="59"/>
    </location>
</feature>
<name>A0A098TJ99_9CYAN</name>
<sequence length="187" mass="21833">MFSQSGYGLRKMEAEITYQLEVSDLFATHRYSYKTNKANNLTKLFAYTLFTITIIQTLMKIEEALWLEIVVGILTLGICIVGFNLFMYFVSLLFFRVNLPKDGTSGILCEHTIQITPTQLIERTSVNETRHRWISVKRLQELPNHLLIILNNNQAYTIPKKAFESTSNYQNFYEMARQFLQQVREAD</sequence>
<accession>A0A098TJ99</accession>
<proteinExistence type="predicted"/>
<evidence type="ECO:0000313" key="4">
    <source>
        <dbReference type="Proteomes" id="UP000030170"/>
    </source>
</evidence>